<evidence type="ECO:0000313" key="4">
    <source>
        <dbReference type="Proteomes" id="UP000823201"/>
    </source>
</evidence>
<dbReference type="GO" id="GO:0018577">
    <property type="term" value="F:catechol 2,3-dioxygenase activity"/>
    <property type="evidence" value="ECO:0007669"/>
    <property type="project" value="UniProtKB-EC"/>
</dbReference>
<dbReference type="PROSITE" id="PS00934">
    <property type="entry name" value="GLYOXALASE_I_1"/>
    <property type="match status" value="1"/>
</dbReference>
<feature type="domain" description="VOC" evidence="2">
    <location>
        <begin position="10"/>
        <end position="127"/>
    </location>
</feature>
<dbReference type="EMBL" id="JAFBEV010000010">
    <property type="protein sequence ID" value="MBM7657978.1"/>
    <property type="molecule type" value="Genomic_DNA"/>
</dbReference>
<dbReference type="PANTHER" id="PTHR43279">
    <property type="entry name" value="CATECHOL-2,3-DIOXYGENASE"/>
    <property type="match status" value="1"/>
</dbReference>
<dbReference type="EC" id="1.13.11.2" evidence="3"/>
<evidence type="ECO:0000259" key="2">
    <source>
        <dbReference type="PROSITE" id="PS51819"/>
    </source>
</evidence>
<name>A0ABS2Q856_9BACL</name>
<comment type="caution">
    <text evidence="3">The sequence shown here is derived from an EMBL/GenBank/DDBJ whole genome shotgun (WGS) entry which is preliminary data.</text>
</comment>
<protein>
    <submittedName>
        <fullName evidence="3">Catechol 2,3-dioxygenase</fullName>
        <ecNumber evidence="3">1.13.11.2</ecNumber>
    </submittedName>
</protein>
<dbReference type="Pfam" id="PF00903">
    <property type="entry name" value="Glyoxalase"/>
    <property type="match status" value="2"/>
</dbReference>
<proteinExistence type="predicted"/>
<keyword evidence="4" id="KW-1185">Reference proteome</keyword>
<dbReference type="Gene3D" id="3.10.180.10">
    <property type="entry name" value="2,3-Dihydroxybiphenyl 1,2-Dioxygenase, domain 1"/>
    <property type="match status" value="2"/>
</dbReference>
<dbReference type="InterPro" id="IPR018146">
    <property type="entry name" value="Glyoxalase_1_CS"/>
</dbReference>
<organism evidence="3 4">
    <name type="scientific">Sporolactobacillus spathodeae</name>
    <dbReference type="NCBI Taxonomy" id="1465502"/>
    <lineage>
        <taxon>Bacteria</taxon>
        <taxon>Bacillati</taxon>
        <taxon>Bacillota</taxon>
        <taxon>Bacilli</taxon>
        <taxon>Bacillales</taxon>
        <taxon>Sporolactobacillaceae</taxon>
        <taxon>Sporolactobacillus</taxon>
    </lineage>
</organism>
<sequence length="283" mass="32091">MSFHKKPNTFVTHVHLLVRNLNRSDDFYQNMLGFRVLQSTADSRTYTADGKTPLITVQEKAGLDPHDERRAGLYHFAILLPSRKDLAMVVYHLLKESYPLQGGADHAVSEAVYLADPDGNGIELYRDRPESEWQWTDGQVTMPTVALDTHLLDEREDKNWEGIPEGTILGHLHLQVADLHAAERFYCEGLGFQRVAAYSNQAYFISTGGYHHHIGLNTWMSLGRPASTATSYGMSDFTITFPDYEGREKAIERLKQLGYRTEAKDGRIQAFDPSNLVVYLDIQ</sequence>
<keyword evidence="1" id="KW-0479">Metal-binding</keyword>
<dbReference type="PANTHER" id="PTHR43279:SF1">
    <property type="entry name" value="CATECHOL-2,3-DIOXYGENASE"/>
    <property type="match status" value="1"/>
</dbReference>
<dbReference type="InterPro" id="IPR004360">
    <property type="entry name" value="Glyas_Fos-R_dOase_dom"/>
</dbReference>
<dbReference type="PROSITE" id="PS51819">
    <property type="entry name" value="VOC"/>
    <property type="match status" value="2"/>
</dbReference>
<accession>A0ABS2Q856</accession>
<dbReference type="RefSeq" id="WP_205006383.1">
    <property type="nucleotide sequence ID" value="NZ_CBCRXA010000010.1"/>
</dbReference>
<gene>
    <name evidence="3" type="ORF">JOC27_001429</name>
</gene>
<dbReference type="Proteomes" id="UP000823201">
    <property type="component" value="Unassembled WGS sequence"/>
</dbReference>
<reference evidence="3 4" key="1">
    <citation type="submission" date="2021-01" db="EMBL/GenBank/DDBJ databases">
        <title>Genomic Encyclopedia of Type Strains, Phase IV (KMG-IV): sequencing the most valuable type-strain genomes for metagenomic binning, comparative biology and taxonomic classification.</title>
        <authorList>
            <person name="Goeker M."/>
        </authorList>
    </citation>
    <scope>NUCLEOTIDE SEQUENCE [LARGE SCALE GENOMIC DNA]</scope>
    <source>
        <strain evidence="3 4">DSM 100968</strain>
    </source>
</reference>
<evidence type="ECO:0000256" key="1">
    <source>
        <dbReference type="ARBA" id="ARBA00022723"/>
    </source>
</evidence>
<keyword evidence="3" id="KW-0560">Oxidoreductase</keyword>
<evidence type="ECO:0000313" key="3">
    <source>
        <dbReference type="EMBL" id="MBM7657978.1"/>
    </source>
</evidence>
<dbReference type="SUPFAM" id="SSF54593">
    <property type="entry name" value="Glyoxalase/Bleomycin resistance protein/Dihydroxybiphenyl dioxygenase"/>
    <property type="match status" value="2"/>
</dbReference>
<feature type="domain" description="VOC" evidence="2">
    <location>
        <begin position="168"/>
        <end position="283"/>
    </location>
</feature>
<dbReference type="InterPro" id="IPR037523">
    <property type="entry name" value="VOC_core"/>
</dbReference>
<dbReference type="InterPro" id="IPR029068">
    <property type="entry name" value="Glyas_Bleomycin-R_OHBP_Dase"/>
</dbReference>